<evidence type="ECO:0000313" key="2">
    <source>
        <dbReference type="EMBL" id="NIJ16503.1"/>
    </source>
</evidence>
<reference evidence="2 3" key="1">
    <citation type="submission" date="2020-03" db="EMBL/GenBank/DDBJ databases">
        <title>Genomic Encyclopedia of Type Strains, Phase IV (KMG-IV): sequencing the most valuable type-strain genomes for metagenomic binning, comparative biology and taxonomic classification.</title>
        <authorList>
            <person name="Goeker M."/>
        </authorList>
    </citation>
    <scope>NUCLEOTIDE SEQUENCE [LARGE SCALE GENOMIC DNA]</scope>
    <source>
        <strain evidence="2 3">DSM 21299</strain>
    </source>
</reference>
<evidence type="ECO:0000256" key="1">
    <source>
        <dbReference type="SAM" id="SignalP"/>
    </source>
</evidence>
<proteinExistence type="predicted"/>
<feature type="signal peptide" evidence="1">
    <location>
        <begin position="1"/>
        <end position="20"/>
    </location>
</feature>
<feature type="chain" id="PRO_5032290204" description="PA domain-containing protein" evidence="1">
    <location>
        <begin position="21"/>
        <end position="144"/>
    </location>
</feature>
<dbReference type="EMBL" id="JAASQR010000002">
    <property type="protein sequence ID" value="NIJ16503.1"/>
    <property type="molecule type" value="Genomic_DNA"/>
</dbReference>
<dbReference type="RefSeq" id="WP_167303119.1">
    <property type="nucleotide sequence ID" value="NZ_JAASQR010000002.1"/>
</dbReference>
<name>A0A846M4Q3_9SPHN</name>
<dbReference type="Proteomes" id="UP000576821">
    <property type="component" value="Unassembled WGS sequence"/>
</dbReference>
<sequence length="144" mass="14813">MRHVFAFLALALIASGSAEAKSRFQPYEGSDAIMEGKGGTRVTKNGIDYWNSGMPPRRFKVLGLIEDKRGLGRLAGDAIGSKSVAKAAKAAGGDAVVFLSSNARVTGAVSGGQASAYGNQAYGSGWSAAVGVQTAKLAVIKYLD</sequence>
<evidence type="ECO:0000313" key="3">
    <source>
        <dbReference type="Proteomes" id="UP000576821"/>
    </source>
</evidence>
<evidence type="ECO:0008006" key="4">
    <source>
        <dbReference type="Google" id="ProtNLM"/>
    </source>
</evidence>
<protein>
    <recommendedName>
        <fullName evidence="4">PA domain-containing protein</fullName>
    </recommendedName>
</protein>
<keyword evidence="3" id="KW-1185">Reference proteome</keyword>
<gene>
    <name evidence="2" type="ORF">FHS54_001469</name>
</gene>
<organism evidence="2 3">
    <name type="scientific">Sphingobium vermicomposti</name>
    <dbReference type="NCBI Taxonomy" id="529005"/>
    <lineage>
        <taxon>Bacteria</taxon>
        <taxon>Pseudomonadati</taxon>
        <taxon>Pseudomonadota</taxon>
        <taxon>Alphaproteobacteria</taxon>
        <taxon>Sphingomonadales</taxon>
        <taxon>Sphingomonadaceae</taxon>
        <taxon>Sphingobium</taxon>
    </lineage>
</organism>
<dbReference type="AlphaFoldDB" id="A0A846M4Q3"/>
<keyword evidence="1" id="KW-0732">Signal</keyword>
<accession>A0A846M4Q3</accession>
<comment type="caution">
    <text evidence="2">The sequence shown here is derived from an EMBL/GenBank/DDBJ whole genome shotgun (WGS) entry which is preliminary data.</text>
</comment>